<organism evidence="5 6">
    <name type="scientific">Kitasatospora viridis</name>
    <dbReference type="NCBI Taxonomy" id="281105"/>
    <lineage>
        <taxon>Bacteria</taxon>
        <taxon>Bacillati</taxon>
        <taxon>Actinomycetota</taxon>
        <taxon>Actinomycetes</taxon>
        <taxon>Kitasatosporales</taxon>
        <taxon>Streptomycetaceae</taxon>
        <taxon>Kitasatospora</taxon>
    </lineage>
</organism>
<keyword evidence="2" id="KW-1133">Transmembrane helix</keyword>
<evidence type="ECO:0000256" key="2">
    <source>
        <dbReference type="SAM" id="Phobius"/>
    </source>
</evidence>
<dbReference type="InterPro" id="IPR023849">
    <property type="entry name" value="TQXA_dom"/>
</dbReference>
<evidence type="ECO:0000256" key="1">
    <source>
        <dbReference type="SAM" id="MobiDB-lite"/>
    </source>
</evidence>
<sequence>MFHTQRRGARIAAVMLATSMAVGSGLAMASSAVADNGSSQSGAPYTLQNGLVGGGGNIHFTDHSPEPGGLMLLKGPGGMVETYCIDLNDPTEGGVKYQEAGWGATSLAINKDADKINWILQNSYPHVTDLGQLAKEAGVDKLSALQAGIATQAAIWHFSDGVDAAPDDSVAAALTKYLEGSANTGLKEPSPTLQLTPEKISGKSGGVLGPITVATSAGSAGVQLDKASAAAGIELTDKTGATVLSDKSGQLTNPAKNGDSLYLKVPAGTAAGSAIVTASATTQLQIGRAFVSLDHQTLIVAGSQAVSVNAATTATWTPAGPAPAVTSMVNCATDTIDVTVANNGDQDYKTTVTSGSFNQAVDVKPGGSQVVHVPGTQGQPYSITVTGQDSKITGTLNCHIATTPPTTAPTTPATLAAPSTPAGAATPSASASASPTTGGKSLAFTGGGSNSGLIAGAAGALVLLGAGAVFTMRRRGRHSRTSA</sequence>
<protein>
    <submittedName>
        <fullName evidence="5">TQXA domain-containing protein</fullName>
    </submittedName>
</protein>
<accession>A0A561UDU7</accession>
<dbReference type="InterPro" id="IPR013552">
    <property type="entry name" value="Thioester_dom"/>
</dbReference>
<name>A0A561UDU7_9ACTN</name>
<comment type="caution">
    <text evidence="5">The sequence shown here is derived from an EMBL/GenBank/DDBJ whole genome shotgun (WGS) entry which is preliminary data.</text>
</comment>
<keyword evidence="6" id="KW-1185">Reference proteome</keyword>
<keyword evidence="2" id="KW-0472">Membrane</keyword>
<dbReference type="AlphaFoldDB" id="A0A561UDU7"/>
<gene>
    <name evidence="5" type="ORF">FHX73_111288</name>
</gene>
<dbReference type="Gene3D" id="1.10.150.480">
    <property type="match status" value="1"/>
</dbReference>
<feature type="region of interest" description="Disordered" evidence="1">
    <location>
        <begin position="403"/>
        <end position="439"/>
    </location>
</feature>
<feature type="signal peptide" evidence="3">
    <location>
        <begin position="1"/>
        <end position="34"/>
    </location>
</feature>
<reference evidence="5 6" key="1">
    <citation type="submission" date="2019-06" db="EMBL/GenBank/DDBJ databases">
        <title>Sequencing the genomes of 1000 actinobacteria strains.</title>
        <authorList>
            <person name="Klenk H.-P."/>
        </authorList>
    </citation>
    <scope>NUCLEOTIDE SEQUENCE [LARGE SCALE GENOMIC DNA]</scope>
    <source>
        <strain evidence="5 6">DSM 44826</strain>
    </source>
</reference>
<proteinExistence type="predicted"/>
<evidence type="ECO:0000313" key="6">
    <source>
        <dbReference type="Proteomes" id="UP000317940"/>
    </source>
</evidence>
<dbReference type="OrthoDB" id="2676146at2"/>
<dbReference type="Proteomes" id="UP000317940">
    <property type="component" value="Unassembled WGS sequence"/>
</dbReference>
<dbReference type="EMBL" id="VIWT01000001">
    <property type="protein sequence ID" value="TWF97508.1"/>
    <property type="molecule type" value="Genomic_DNA"/>
</dbReference>
<keyword evidence="2" id="KW-0812">Transmembrane</keyword>
<feature type="chain" id="PRO_5021920622" evidence="3">
    <location>
        <begin position="35"/>
        <end position="483"/>
    </location>
</feature>
<dbReference type="NCBIfam" id="TIGR03934">
    <property type="entry name" value="TQXA_dom"/>
    <property type="match status" value="1"/>
</dbReference>
<feature type="transmembrane region" description="Helical" evidence="2">
    <location>
        <begin position="452"/>
        <end position="472"/>
    </location>
</feature>
<keyword evidence="3" id="KW-0732">Signal</keyword>
<evidence type="ECO:0000256" key="3">
    <source>
        <dbReference type="SAM" id="SignalP"/>
    </source>
</evidence>
<evidence type="ECO:0000313" key="5">
    <source>
        <dbReference type="EMBL" id="TWF97508.1"/>
    </source>
</evidence>
<evidence type="ECO:0000259" key="4">
    <source>
        <dbReference type="Pfam" id="PF08341"/>
    </source>
</evidence>
<feature type="domain" description="Thioester" evidence="4">
    <location>
        <begin position="82"/>
        <end position="183"/>
    </location>
</feature>
<feature type="compositionally biased region" description="Low complexity" evidence="1">
    <location>
        <begin position="403"/>
        <end position="437"/>
    </location>
</feature>
<dbReference type="Pfam" id="PF08341">
    <property type="entry name" value="TED"/>
    <property type="match status" value="1"/>
</dbReference>